<dbReference type="eggNOG" id="COG0640">
    <property type="taxonomic scope" value="Bacteria"/>
</dbReference>
<dbReference type="RefSeq" id="WP_014967500.1">
    <property type="nucleotide sequence ID" value="NC_018664.1"/>
</dbReference>
<dbReference type="EMBL" id="CP003326">
    <property type="protein sequence ID" value="AFS78363.1"/>
    <property type="molecule type" value="Genomic_DNA"/>
</dbReference>
<dbReference type="HOGENOM" id="CLU_2011232_0_0_9"/>
<dbReference type="STRING" id="1128398.Curi_c13530"/>
<keyword evidence="2" id="KW-1185">Reference proteome</keyword>
<dbReference type="Pfam" id="PF13730">
    <property type="entry name" value="HTH_36"/>
    <property type="match status" value="1"/>
</dbReference>
<name>K0AX31_GOTA9</name>
<sequence length="123" mass="14600">MIDKRLSIEIKAIYVYMASYAGAEDTAFPGVELMIEHLRISEKRFYKYRKELVDQDYVSITKTRKENNIYTLNQIIKSQHSQFECVQSVATNNSSIKKQHNKKIEKVMCVLDKKLFLIRLERY</sequence>
<organism evidence="1 2">
    <name type="scientific">Gottschalkia acidurici (strain ATCC 7906 / DSM 604 / BCRC 14475 / CIP 104303 / KCTC 5404 / NCIMB 10678 / 9a)</name>
    <name type="common">Clostridium acidurici</name>
    <dbReference type="NCBI Taxonomy" id="1128398"/>
    <lineage>
        <taxon>Bacteria</taxon>
        <taxon>Bacillati</taxon>
        <taxon>Bacillota</taxon>
        <taxon>Tissierellia</taxon>
        <taxon>Tissierellales</taxon>
        <taxon>Gottschalkiaceae</taxon>
        <taxon>Gottschalkia</taxon>
    </lineage>
</organism>
<dbReference type="AlphaFoldDB" id="K0AX31"/>
<evidence type="ECO:0008006" key="3">
    <source>
        <dbReference type="Google" id="ProtNLM"/>
    </source>
</evidence>
<dbReference type="Proteomes" id="UP000006094">
    <property type="component" value="Chromosome"/>
</dbReference>
<dbReference type="OrthoDB" id="3199595at2"/>
<gene>
    <name evidence="1" type="ordered locus">Curi_c13530</name>
</gene>
<dbReference type="KEGG" id="cad:Curi_c13530"/>
<evidence type="ECO:0000313" key="1">
    <source>
        <dbReference type="EMBL" id="AFS78363.1"/>
    </source>
</evidence>
<reference evidence="1 2" key="1">
    <citation type="journal article" date="2012" name="PLoS ONE">
        <title>The purine-utilizing bacterium Clostridium acidurici 9a: a genome-guided metabolic reconsideration.</title>
        <authorList>
            <person name="Hartwich K."/>
            <person name="Poehlein A."/>
            <person name="Daniel R."/>
        </authorList>
    </citation>
    <scope>NUCLEOTIDE SEQUENCE [LARGE SCALE GENOMIC DNA]</scope>
    <source>
        <strain evidence="2">ATCC 7906 / DSM 604 / BCRC 14475 / CIP 104303 / KCTC 5404 / NCIMB 10678 / 9a</strain>
    </source>
</reference>
<protein>
    <recommendedName>
        <fullName evidence="3">Helix-turn-helix domain-containing protein</fullName>
    </recommendedName>
</protein>
<dbReference type="Gene3D" id="1.10.10.10">
    <property type="entry name" value="Winged helix-like DNA-binding domain superfamily/Winged helix DNA-binding domain"/>
    <property type="match status" value="1"/>
</dbReference>
<dbReference type="InterPro" id="IPR036388">
    <property type="entry name" value="WH-like_DNA-bd_sf"/>
</dbReference>
<evidence type="ECO:0000313" key="2">
    <source>
        <dbReference type="Proteomes" id="UP000006094"/>
    </source>
</evidence>
<accession>K0AX31</accession>
<proteinExistence type="predicted"/>